<dbReference type="Proteomes" id="UP000194737">
    <property type="component" value="Unassembled WGS sequence"/>
</dbReference>
<dbReference type="EMBL" id="NGLB01000004">
    <property type="protein sequence ID" value="OTN94137.1"/>
    <property type="molecule type" value="Genomic_DNA"/>
</dbReference>
<evidence type="ECO:0000313" key="1">
    <source>
        <dbReference type="EMBL" id="OTN94137.1"/>
    </source>
</evidence>
<organism evidence="1 2">
    <name type="scientific">Enterococcus faecium</name>
    <name type="common">Streptococcus faecium</name>
    <dbReference type="NCBI Taxonomy" id="1352"/>
    <lineage>
        <taxon>Bacteria</taxon>
        <taxon>Bacillati</taxon>
        <taxon>Bacillota</taxon>
        <taxon>Bacilli</taxon>
        <taxon>Lactobacillales</taxon>
        <taxon>Enterococcaceae</taxon>
        <taxon>Enterococcus</taxon>
    </lineage>
</organism>
<evidence type="ECO:0000313" key="2">
    <source>
        <dbReference type="Proteomes" id="UP000194737"/>
    </source>
</evidence>
<dbReference type="AlphaFoldDB" id="A0AB73NLD7"/>
<gene>
    <name evidence="1" type="ORF">A5804_002811</name>
</gene>
<protein>
    <submittedName>
        <fullName evidence="1">Uncharacterized protein</fullName>
    </submittedName>
</protein>
<comment type="caution">
    <text evidence="1">The sequence shown here is derived from an EMBL/GenBank/DDBJ whole genome shotgun (WGS) entry which is preliminary data.</text>
</comment>
<name>A0AB73NLD7_ENTFC</name>
<reference evidence="1 2" key="1">
    <citation type="submission" date="2017-05" db="EMBL/GenBank/DDBJ databases">
        <title>The Genome Sequence of Enterococcus faecium 6F2_DIV0138.</title>
        <authorList>
            <consortium name="The Broad Institute Genomics Platform"/>
            <consortium name="The Broad Institute Genomic Center for Infectious Diseases"/>
            <person name="Earl A."/>
            <person name="Manson A."/>
            <person name="Schwartman J."/>
            <person name="Gilmore M."/>
            <person name="Abouelleil A."/>
            <person name="Cao P."/>
            <person name="Chapman S."/>
            <person name="Cusick C."/>
            <person name="Shea T."/>
            <person name="Young S."/>
            <person name="Neafsey D."/>
            <person name="Nusbaum C."/>
            <person name="Birren B."/>
        </authorList>
    </citation>
    <scope>NUCLEOTIDE SEQUENCE [LARGE SCALE GENOMIC DNA]</scope>
    <source>
        <strain evidence="1 2">6F2_DIV0138</strain>
    </source>
</reference>
<sequence length="100" mass="12082">MRVQSEQSYFEHTIDEVDFEYDLATYDRYESKNPDGAVTRKRVQILTWRLYALSQYPESITSKLFYPNKKNQERIEKAWATLLNLHEMVLEEEQKENESQ</sequence>
<proteinExistence type="predicted"/>
<accession>A0AB73NLD7</accession>